<dbReference type="RefSeq" id="WP_224827963.1">
    <property type="nucleotide sequence ID" value="NZ_JAIVEF010000003.1"/>
</dbReference>
<comment type="caution">
    <text evidence="2">The sequence shown here is derived from an EMBL/GenBank/DDBJ whole genome shotgun (WGS) entry which is preliminary data.</text>
</comment>
<dbReference type="SUPFAM" id="SSF55729">
    <property type="entry name" value="Acyl-CoA N-acyltransferases (Nat)"/>
    <property type="match status" value="1"/>
</dbReference>
<dbReference type="EC" id="2.3.1.-" evidence="2"/>
<gene>
    <name evidence="2" type="ORF">ACFPFO_01535</name>
</gene>
<feature type="domain" description="N-acetyltransferase" evidence="1">
    <location>
        <begin position="6"/>
        <end position="151"/>
    </location>
</feature>
<evidence type="ECO:0000313" key="2">
    <source>
        <dbReference type="EMBL" id="MFC4986477.1"/>
    </source>
</evidence>
<name>A0ABD5QAA0_9EURY</name>
<reference evidence="2 3" key="1">
    <citation type="journal article" date="2019" name="Int. J. Syst. Evol. Microbiol.">
        <title>The Global Catalogue of Microorganisms (GCM) 10K type strain sequencing project: providing services to taxonomists for standard genome sequencing and annotation.</title>
        <authorList>
            <consortium name="The Broad Institute Genomics Platform"/>
            <consortium name="The Broad Institute Genome Sequencing Center for Infectious Disease"/>
            <person name="Wu L."/>
            <person name="Ma J."/>
        </authorList>
    </citation>
    <scope>NUCLEOTIDE SEQUENCE [LARGE SCALE GENOMIC DNA]</scope>
    <source>
        <strain evidence="2 3">CGMCC 1.15824</strain>
    </source>
</reference>
<keyword evidence="2" id="KW-0012">Acyltransferase</keyword>
<evidence type="ECO:0000313" key="3">
    <source>
        <dbReference type="Proteomes" id="UP001595925"/>
    </source>
</evidence>
<proteinExistence type="predicted"/>
<dbReference type="InterPro" id="IPR000182">
    <property type="entry name" value="GNAT_dom"/>
</dbReference>
<dbReference type="PANTHER" id="PTHR37817">
    <property type="entry name" value="N-ACETYLTRANSFERASE EIS"/>
    <property type="match status" value="1"/>
</dbReference>
<dbReference type="PROSITE" id="PS51186">
    <property type="entry name" value="GNAT"/>
    <property type="match status" value="1"/>
</dbReference>
<dbReference type="CDD" id="cd04301">
    <property type="entry name" value="NAT_SF"/>
    <property type="match status" value="1"/>
</dbReference>
<keyword evidence="3" id="KW-1185">Reference proteome</keyword>
<protein>
    <submittedName>
        <fullName evidence="2">GNAT family N-acetyltransferase</fullName>
        <ecNumber evidence="2">2.3.1.-</ecNumber>
    </submittedName>
</protein>
<dbReference type="Proteomes" id="UP001595925">
    <property type="component" value="Unassembled WGS sequence"/>
</dbReference>
<organism evidence="2 3">
    <name type="scientific">Saliphagus infecundisoli</name>
    <dbReference type="NCBI Taxonomy" id="1849069"/>
    <lineage>
        <taxon>Archaea</taxon>
        <taxon>Methanobacteriati</taxon>
        <taxon>Methanobacteriota</taxon>
        <taxon>Stenosarchaea group</taxon>
        <taxon>Halobacteria</taxon>
        <taxon>Halobacteriales</taxon>
        <taxon>Natrialbaceae</taxon>
        <taxon>Saliphagus</taxon>
    </lineage>
</organism>
<dbReference type="InterPro" id="IPR051554">
    <property type="entry name" value="Acetyltransferase_Eis"/>
</dbReference>
<evidence type="ECO:0000259" key="1">
    <source>
        <dbReference type="PROSITE" id="PS51186"/>
    </source>
</evidence>
<sequence>MTAAIDGPRLVRPEEFREAMTLAERCFGFESGGLKRRMPHCFDESKPERHAIVKRDGAVVSHVACVPAELRAGSARIECGGVAGVATDPDHRGEGYMTRLIEFWLERLDERTVPLAELEGDRVGYGRFGWENAGRERRYLITERSFGREPGGTDRVRQYRGPEDLDAIEPIHERERYRVSRDRRRYERLFDQRDLETLVFEGDRPAYLAHRGSDPTAILEFGGSREGLVALLATVLESADSGELALFTHPHHPLTALFREVAADWRTQPHRKLNVLDLTGTLEAYEPLLADRWRSMAQALGGDRSDSVTLALDGTEAGESVEASREAVAIRTTGDVLAVERTSRSPDVVLDRRTMTRLLFGSSDACWSIKRSRPILRSVLPLEYYFWQTETI</sequence>
<accession>A0ABD5QAA0</accession>
<dbReference type="AlphaFoldDB" id="A0ABD5QAA0"/>
<dbReference type="EMBL" id="JBHSJG010000005">
    <property type="protein sequence ID" value="MFC4986477.1"/>
    <property type="molecule type" value="Genomic_DNA"/>
</dbReference>
<dbReference type="GO" id="GO:0016746">
    <property type="term" value="F:acyltransferase activity"/>
    <property type="evidence" value="ECO:0007669"/>
    <property type="project" value="UniProtKB-KW"/>
</dbReference>
<dbReference type="Pfam" id="PF13527">
    <property type="entry name" value="Acetyltransf_9"/>
    <property type="match status" value="1"/>
</dbReference>
<dbReference type="Gene3D" id="3.40.630.30">
    <property type="match status" value="1"/>
</dbReference>
<dbReference type="InterPro" id="IPR016181">
    <property type="entry name" value="Acyl_CoA_acyltransferase"/>
</dbReference>
<keyword evidence="2" id="KW-0808">Transferase</keyword>
<dbReference type="PANTHER" id="PTHR37817:SF1">
    <property type="entry name" value="N-ACETYLTRANSFERASE EIS"/>
    <property type="match status" value="1"/>
</dbReference>